<dbReference type="Pfam" id="PF10985">
    <property type="entry name" value="DUF2805"/>
    <property type="match status" value="1"/>
</dbReference>
<accession>A0ABU3PIK6</accession>
<protein>
    <submittedName>
        <fullName evidence="1">DUF2805 domain-containing protein</fullName>
    </submittedName>
</protein>
<evidence type="ECO:0000313" key="1">
    <source>
        <dbReference type="EMBL" id="MDT9001957.1"/>
    </source>
</evidence>
<comment type="caution">
    <text evidence="1">The sequence shown here is derived from an EMBL/GenBank/DDBJ whole genome shotgun (WGS) entry which is preliminary data.</text>
</comment>
<evidence type="ECO:0000313" key="2">
    <source>
        <dbReference type="Proteomes" id="UP001246372"/>
    </source>
</evidence>
<proteinExistence type="predicted"/>
<reference evidence="1" key="1">
    <citation type="submission" date="2023-09" db="EMBL/GenBank/DDBJ databases">
        <title>Paucibacter sp. APW11 Genome sequencing and assembly.</title>
        <authorList>
            <person name="Kim I."/>
        </authorList>
    </citation>
    <scope>NUCLEOTIDE SEQUENCE</scope>
    <source>
        <strain evidence="1">APW11</strain>
    </source>
</reference>
<dbReference type="InterPro" id="IPR019882">
    <property type="entry name" value="CHP03643"/>
</dbReference>
<gene>
    <name evidence="1" type="ORF">RQP53_21955</name>
</gene>
<keyword evidence="2" id="KW-1185">Reference proteome</keyword>
<dbReference type="EMBL" id="JAVXZY010000012">
    <property type="protein sequence ID" value="MDT9001957.1"/>
    <property type="molecule type" value="Genomic_DNA"/>
</dbReference>
<dbReference type="Proteomes" id="UP001246372">
    <property type="component" value="Unassembled WGS sequence"/>
</dbReference>
<sequence>MAKPIPRLSPDEIQRVIATAFADSPPYHRVLMEHGLGQGELVQLLKRELSSSAFKLWQAKGKSAKVPTSKAKWPHGR</sequence>
<organism evidence="1 2">
    <name type="scientific">Roseateles aquae</name>
    <dbReference type="NCBI Taxonomy" id="3077235"/>
    <lineage>
        <taxon>Bacteria</taxon>
        <taxon>Pseudomonadati</taxon>
        <taxon>Pseudomonadota</taxon>
        <taxon>Betaproteobacteria</taxon>
        <taxon>Burkholderiales</taxon>
        <taxon>Sphaerotilaceae</taxon>
        <taxon>Roseateles</taxon>
    </lineage>
</organism>
<dbReference type="RefSeq" id="WP_315652843.1">
    <property type="nucleotide sequence ID" value="NZ_JAVXZY010000012.1"/>
</dbReference>
<name>A0ABU3PIK6_9BURK</name>